<evidence type="ECO:0000256" key="3">
    <source>
        <dbReference type="ARBA" id="ARBA00022771"/>
    </source>
</evidence>
<dbReference type="Proteomes" id="UP000011761">
    <property type="component" value="Unassembled WGS sequence"/>
</dbReference>
<evidence type="ECO:0000256" key="2">
    <source>
        <dbReference type="ARBA" id="ARBA00022723"/>
    </source>
</evidence>
<dbReference type="InterPro" id="IPR013087">
    <property type="entry name" value="Znf_C2H2_type"/>
</dbReference>
<dbReference type="CDD" id="cd20908">
    <property type="entry name" value="SUF4-like"/>
    <property type="match status" value="1"/>
</dbReference>
<feature type="region of interest" description="Disordered" evidence="7">
    <location>
        <begin position="426"/>
        <end position="532"/>
    </location>
</feature>
<dbReference type="STRING" id="717646.M2MSQ1"/>
<feature type="compositionally biased region" description="Basic and acidic residues" evidence="7">
    <location>
        <begin position="120"/>
        <end position="157"/>
    </location>
</feature>
<proteinExistence type="predicted"/>
<keyword evidence="10" id="KW-1185">Reference proteome</keyword>
<dbReference type="GO" id="GO:0005634">
    <property type="term" value="C:nucleus"/>
    <property type="evidence" value="ECO:0007669"/>
    <property type="project" value="UniProtKB-SubCell"/>
</dbReference>
<evidence type="ECO:0000256" key="7">
    <source>
        <dbReference type="SAM" id="MobiDB-lite"/>
    </source>
</evidence>
<dbReference type="eggNOG" id="KOG2893">
    <property type="taxonomic scope" value="Eukaryota"/>
</dbReference>
<keyword evidence="5" id="KW-0539">Nucleus</keyword>
<accession>M2MSQ1</accession>
<feature type="compositionally biased region" description="Polar residues" evidence="7">
    <location>
        <begin position="164"/>
        <end position="185"/>
    </location>
</feature>
<feature type="domain" description="BED-type" evidence="8">
    <location>
        <begin position="14"/>
        <end position="73"/>
    </location>
</feature>
<reference evidence="9 10" key="1">
    <citation type="journal article" date="2012" name="PLoS Pathog.">
        <title>Diverse lifestyles and strategies of plant pathogenesis encoded in the genomes of eighteen Dothideomycetes fungi.</title>
        <authorList>
            <person name="Ohm R.A."/>
            <person name="Feau N."/>
            <person name="Henrissat B."/>
            <person name="Schoch C.L."/>
            <person name="Horwitz B.A."/>
            <person name="Barry K.W."/>
            <person name="Condon B.J."/>
            <person name="Copeland A.C."/>
            <person name="Dhillon B."/>
            <person name="Glaser F."/>
            <person name="Hesse C.N."/>
            <person name="Kosti I."/>
            <person name="LaButti K."/>
            <person name="Lindquist E.A."/>
            <person name="Lucas S."/>
            <person name="Salamov A.A."/>
            <person name="Bradshaw R.E."/>
            <person name="Ciuffetti L."/>
            <person name="Hamelin R.C."/>
            <person name="Kema G.H.J."/>
            <person name="Lawrence C."/>
            <person name="Scott J.A."/>
            <person name="Spatafora J.W."/>
            <person name="Turgeon B.G."/>
            <person name="de Wit P.J.G.M."/>
            <person name="Zhong S."/>
            <person name="Goodwin S.B."/>
            <person name="Grigoriev I.V."/>
        </authorList>
    </citation>
    <scope>NUCLEOTIDE SEQUENCE [LARGE SCALE GENOMIC DNA]</scope>
    <source>
        <strain evidence="9 10">UAMH 10762</strain>
    </source>
</reference>
<evidence type="ECO:0000259" key="8">
    <source>
        <dbReference type="PROSITE" id="PS50808"/>
    </source>
</evidence>
<dbReference type="AlphaFoldDB" id="M2MSQ1"/>
<evidence type="ECO:0000256" key="4">
    <source>
        <dbReference type="ARBA" id="ARBA00022833"/>
    </source>
</evidence>
<dbReference type="GO" id="GO:0003677">
    <property type="term" value="F:DNA binding"/>
    <property type="evidence" value="ECO:0007669"/>
    <property type="project" value="InterPro"/>
</dbReference>
<protein>
    <recommendedName>
        <fullName evidence="8">BED-type domain-containing protein</fullName>
    </recommendedName>
</protein>
<keyword evidence="4" id="KW-0862">Zinc</keyword>
<dbReference type="GO" id="GO:0008270">
    <property type="term" value="F:zinc ion binding"/>
    <property type="evidence" value="ECO:0007669"/>
    <property type="project" value="UniProtKB-KW"/>
</dbReference>
<evidence type="ECO:0000313" key="10">
    <source>
        <dbReference type="Proteomes" id="UP000011761"/>
    </source>
</evidence>
<dbReference type="EMBL" id="KB445551">
    <property type="protein sequence ID" value="EMC99906.1"/>
    <property type="molecule type" value="Genomic_DNA"/>
</dbReference>
<dbReference type="KEGG" id="bcom:BAUCODRAFT_354810"/>
<keyword evidence="2" id="KW-0479">Metal-binding</keyword>
<dbReference type="PROSITE" id="PS50808">
    <property type="entry name" value="ZF_BED"/>
    <property type="match status" value="1"/>
</dbReference>
<dbReference type="PANTHER" id="PTHR23215:SF0">
    <property type="entry name" value="BUB3-INTERACTING AND GLEBS MOTIF-CONTAINING PROTEIN ZNF207"/>
    <property type="match status" value="1"/>
</dbReference>
<dbReference type="RefSeq" id="XP_007673381.1">
    <property type="nucleotide sequence ID" value="XM_007675191.1"/>
</dbReference>
<evidence type="ECO:0000256" key="6">
    <source>
        <dbReference type="PROSITE-ProRule" id="PRU00027"/>
    </source>
</evidence>
<evidence type="ECO:0000313" key="9">
    <source>
        <dbReference type="EMBL" id="EMC99906.1"/>
    </source>
</evidence>
<dbReference type="HOGENOM" id="CLU_459251_0_0_1"/>
<name>M2MSQ1_BAUPA</name>
<feature type="compositionally biased region" description="Basic and acidic residues" evidence="7">
    <location>
        <begin position="435"/>
        <end position="482"/>
    </location>
</feature>
<feature type="region of interest" description="Disordered" evidence="7">
    <location>
        <begin position="115"/>
        <end position="371"/>
    </location>
</feature>
<dbReference type="Gene3D" id="3.30.160.60">
    <property type="entry name" value="Classic Zinc Finger"/>
    <property type="match status" value="1"/>
</dbReference>
<organism evidence="9 10">
    <name type="scientific">Baudoinia panamericana (strain UAMH 10762)</name>
    <name type="common">Angels' share fungus</name>
    <name type="synonym">Baudoinia compniacensis (strain UAMH 10762)</name>
    <dbReference type="NCBI Taxonomy" id="717646"/>
    <lineage>
        <taxon>Eukaryota</taxon>
        <taxon>Fungi</taxon>
        <taxon>Dikarya</taxon>
        <taxon>Ascomycota</taxon>
        <taxon>Pezizomycotina</taxon>
        <taxon>Dothideomycetes</taxon>
        <taxon>Dothideomycetidae</taxon>
        <taxon>Mycosphaerellales</taxon>
        <taxon>Teratosphaeriaceae</taxon>
        <taxon>Baudoinia</taxon>
    </lineage>
</organism>
<feature type="compositionally biased region" description="Polar residues" evidence="7">
    <location>
        <begin position="312"/>
        <end position="335"/>
    </location>
</feature>
<dbReference type="PANTHER" id="PTHR23215">
    <property type="entry name" value="ZINC FINGER PROTEIN 207"/>
    <property type="match status" value="1"/>
</dbReference>
<keyword evidence="3 6" id="KW-0863">Zinc-finger</keyword>
<evidence type="ECO:0000256" key="5">
    <source>
        <dbReference type="ARBA" id="ARBA00023242"/>
    </source>
</evidence>
<gene>
    <name evidence="9" type="ORF">BAUCODRAFT_354810</name>
</gene>
<dbReference type="OrthoDB" id="1306014at2759"/>
<dbReference type="InterPro" id="IPR003656">
    <property type="entry name" value="Znf_BED"/>
</dbReference>
<feature type="compositionally biased region" description="Basic and acidic residues" evidence="7">
    <location>
        <begin position="513"/>
        <end position="524"/>
    </location>
</feature>
<comment type="subcellular location">
    <subcellularLocation>
        <location evidence="1">Nucleus</location>
    </subcellularLocation>
</comment>
<sequence length="594" mass="65904">MTKKKRPAVPSLEELLERPWCYYCERDFDDIAILRQHQKAKHCRCDRCGRRLDTVGGLQVHVTQVHKESITEVENALPHRKDPSIEIFGMEGIPDELKQAHIQRVTEGYYARYPAGGTGAKKDSDDHVIKKAKTETPEEMKKRLAEFRAKRAEEKKLGLPRGSLTDSPRPQSTDSMGLDKASTTPALDARGSGMWSEGETATAMQPSEGHPYFMDPRGSTPPAFDNPAAGTRSNGAHQPHNAFFQPDPNQVFHQNGVPAWMGPDGSATANQDRHPPPGYYTPANANIQPLYKEYNEPPNQNLIVRRGPPPTTLFNADTRTRTPAQTTVPDSNSPPSARPNLPPSVSSLPPVPGLPQRPAVNPPNLSKGEMQYMHQGGMPLNQARFSTDYTPAIKRELSNPSKSAFMPDSTSRAVFDASLEDMISEQAESAKHKREGPGNKRQPEVLTKSEPDEPSKSEPDVLSKSEPDGLPERKVTHREELPTKPSPGFKRVIDNAGGQIDSAARSRPYYRPHYRDIPVDDGTHKKSTASKRVKSRLLCDDARNVGLEEEIAKRPKYCFDRLAHERTEFVLGDISGAVTAETEDVVRDPQDTHP</sequence>
<evidence type="ECO:0000256" key="1">
    <source>
        <dbReference type="ARBA" id="ARBA00004123"/>
    </source>
</evidence>
<dbReference type="PROSITE" id="PS00028">
    <property type="entry name" value="ZINC_FINGER_C2H2_1"/>
    <property type="match status" value="1"/>
</dbReference>
<dbReference type="GeneID" id="19112712"/>